<evidence type="ECO:0000256" key="1">
    <source>
        <dbReference type="SAM" id="MobiDB-lite"/>
    </source>
</evidence>
<reference evidence="2 3" key="1">
    <citation type="submission" date="2018-12" db="EMBL/GenBank/DDBJ databases">
        <title>Still something new to discover - new insights into E. coli phage diversity and taxonomy.</title>
        <authorList>
            <person name="Korf I.H.E."/>
            <person name="Adriaennsens E."/>
            <person name="Dreiseikelmann B."/>
            <person name="Kropinski A."/>
            <person name="Nimtz M."/>
            <person name="Meier-Kolthoff J.P."/>
            <person name="Rohde M."/>
            <person name="van Raaij M."/>
            <person name="Wittmann J."/>
        </authorList>
    </citation>
    <scope>NUCLEOTIDE SEQUENCE [LARGE SCALE GENOMIC DNA]</scope>
</reference>
<dbReference type="Proteomes" id="UP000294673">
    <property type="component" value="Segment"/>
</dbReference>
<organism evidence="2 3">
    <name type="scientific">Escherichia phage vB_EcoM_Goslar</name>
    <dbReference type="NCBI Taxonomy" id="2502409"/>
    <lineage>
        <taxon>Viruses</taxon>
        <taxon>Duplodnaviria</taxon>
        <taxon>Heunggongvirae</taxon>
        <taxon>Uroviricota</taxon>
        <taxon>Caudoviricetes</taxon>
        <taxon>Chimalliviridae</taxon>
        <taxon>Goslarvirus</taxon>
        <taxon>Goslarvirus goslar</taxon>
    </lineage>
</organism>
<organismHost>
    <name type="scientific">Escherichia coli</name>
    <dbReference type="NCBI Taxonomy" id="562"/>
</organismHost>
<feature type="compositionally biased region" description="Polar residues" evidence="1">
    <location>
        <begin position="125"/>
        <end position="149"/>
    </location>
</feature>
<keyword evidence="3" id="KW-1185">Reference proteome</keyword>
<gene>
    <name evidence="2" type="ORF">Goslar_00240</name>
</gene>
<dbReference type="EMBL" id="MK327938">
    <property type="protein sequence ID" value="QBO64031.1"/>
    <property type="molecule type" value="Genomic_DNA"/>
</dbReference>
<accession>A0A482GE24</accession>
<sequence length="224" mass="25437">MSNRAAAEKFILGYIKDLVGESSPTYAIYKKRFAEIDDETFDAYMRLCRDKKEILPIWVPNMNKNEVTIKRALEVGKKYGFPFFQRIYLTDQKTGQLVLRDRPTRLYLIPNRRQAETLSAKISIPKNNNTKDQLTNQPTGDSKGSTWSQPEMQATLGRSMPNVNRELMQARGGDDKKFNAMNRMLLETGTVSLEQLPEDSKAKSVSAVGVILTAMHLQNNLDEG</sequence>
<feature type="region of interest" description="Disordered" evidence="1">
    <location>
        <begin position="124"/>
        <end position="149"/>
    </location>
</feature>
<evidence type="ECO:0000313" key="2">
    <source>
        <dbReference type="EMBL" id="QBO64031.1"/>
    </source>
</evidence>
<name>A0A482GE24_BPGOS</name>
<proteinExistence type="predicted"/>
<evidence type="ECO:0000313" key="3">
    <source>
        <dbReference type="Proteomes" id="UP000294673"/>
    </source>
</evidence>
<protein>
    <submittedName>
        <fullName evidence="2">Uncharacterized protein</fullName>
    </submittedName>
</protein>